<dbReference type="Proteomes" id="UP000024942">
    <property type="component" value="Unassembled WGS sequence"/>
</dbReference>
<keyword evidence="1" id="KW-1133">Transmembrane helix</keyword>
<name>A0A059GCX9_9PROT</name>
<dbReference type="RefSeq" id="WP_035534831.1">
    <property type="nucleotide sequence ID" value="NZ_ARYL01000001.1"/>
</dbReference>
<dbReference type="STRING" id="1280953.HOC_00930"/>
<reference evidence="2 3" key="1">
    <citation type="journal article" date="2014" name="Antonie Van Leeuwenhoek">
        <title>Hyphomonas beringensis sp. nov. and Hyphomonas chukchiensis sp. nov., isolated from surface seawater of the Bering Sea and Chukchi Sea.</title>
        <authorList>
            <person name="Li C."/>
            <person name="Lai Q."/>
            <person name="Li G."/>
            <person name="Dong C."/>
            <person name="Wang J."/>
            <person name="Liao Y."/>
            <person name="Shao Z."/>
        </authorList>
    </citation>
    <scope>NUCLEOTIDE SEQUENCE [LARGE SCALE GENOMIC DNA]</scope>
    <source>
        <strain evidence="2 3">SCH89</strain>
    </source>
</reference>
<evidence type="ECO:0000313" key="2">
    <source>
        <dbReference type="EMBL" id="KDA04405.1"/>
    </source>
</evidence>
<dbReference type="PANTHER" id="PTHR41795">
    <property type="entry name" value="EXOPOLYSACCHARIDE SYNTHESIS PROTEIN"/>
    <property type="match status" value="1"/>
</dbReference>
<dbReference type="OrthoDB" id="7949130at2"/>
<accession>A0A059GCX9</accession>
<dbReference type="InterPro" id="IPR010331">
    <property type="entry name" value="ExoD"/>
</dbReference>
<evidence type="ECO:0000313" key="3">
    <source>
        <dbReference type="Proteomes" id="UP000024942"/>
    </source>
</evidence>
<dbReference type="EMBL" id="ARYL01000001">
    <property type="protein sequence ID" value="KDA04405.1"/>
    <property type="molecule type" value="Genomic_DNA"/>
</dbReference>
<dbReference type="AlphaFoldDB" id="A0A059GCX9"/>
<dbReference type="PATRIC" id="fig|1280953.3.peg.184"/>
<proteinExistence type="predicted"/>
<dbReference type="PANTHER" id="PTHR41795:SF1">
    <property type="entry name" value="EXOPOLYSACCHARIDE SYNTHESIS PROTEIN"/>
    <property type="match status" value="1"/>
</dbReference>
<feature type="transmembrane region" description="Helical" evidence="1">
    <location>
        <begin position="36"/>
        <end position="54"/>
    </location>
</feature>
<sequence>MAKVNNLESLLASLSEQTAGEDVSVREMLNAVGRRSYGPILLLLGFIAISPLTIIPGTSWLVALVILLIAGQIVLGRAFPWVPKRILDFSFPRSALVTGVENARQYARPVDKVLKPRLAFLSRPPFISLSALVCIAAALIMFPLGLIPFGPVLPSLAVLLFGLGLTARDGLLLIAAGLGLAGAIYLLMRVWSALPFG</sequence>
<gene>
    <name evidence="2" type="ORF">HOC_00930</name>
</gene>
<evidence type="ECO:0000256" key="1">
    <source>
        <dbReference type="SAM" id="Phobius"/>
    </source>
</evidence>
<keyword evidence="1" id="KW-0812">Transmembrane</keyword>
<comment type="caution">
    <text evidence="2">The sequence shown here is derived from an EMBL/GenBank/DDBJ whole genome shotgun (WGS) entry which is preliminary data.</text>
</comment>
<dbReference type="Pfam" id="PF06055">
    <property type="entry name" value="ExoD"/>
    <property type="match status" value="1"/>
</dbReference>
<dbReference type="eggNOG" id="COG3932">
    <property type="taxonomic scope" value="Bacteria"/>
</dbReference>
<keyword evidence="1" id="KW-0472">Membrane</keyword>
<feature type="transmembrane region" description="Helical" evidence="1">
    <location>
        <begin position="170"/>
        <end position="188"/>
    </location>
</feature>
<feature type="transmembrane region" description="Helical" evidence="1">
    <location>
        <begin position="60"/>
        <end position="79"/>
    </location>
</feature>
<feature type="transmembrane region" description="Helical" evidence="1">
    <location>
        <begin position="126"/>
        <end position="150"/>
    </location>
</feature>
<dbReference type="PIRSF" id="PIRSF033239">
    <property type="entry name" value="ExoD"/>
    <property type="match status" value="1"/>
</dbReference>
<protein>
    <submittedName>
        <fullName evidence="2">ExoD family protein</fullName>
    </submittedName>
</protein>
<organism evidence="2 3">
    <name type="scientific">Hyphomonas oceanitis SCH89</name>
    <dbReference type="NCBI Taxonomy" id="1280953"/>
    <lineage>
        <taxon>Bacteria</taxon>
        <taxon>Pseudomonadati</taxon>
        <taxon>Pseudomonadota</taxon>
        <taxon>Alphaproteobacteria</taxon>
        <taxon>Hyphomonadales</taxon>
        <taxon>Hyphomonadaceae</taxon>
        <taxon>Hyphomonas</taxon>
    </lineage>
</organism>
<keyword evidence="3" id="KW-1185">Reference proteome</keyword>